<keyword evidence="1" id="KW-0472">Membrane</keyword>
<protein>
    <recommendedName>
        <fullName evidence="2">DUF58 domain-containing protein</fullName>
    </recommendedName>
</protein>
<keyword evidence="1" id="KW-0812">Transmembrane</keyword>
<keyword evidence="1" id="KW-1133">Transmembrane helix</keyword>
<proteinExistence type="predicted"/>
<dbReference type="Proteomes" id="UP000093482">
    <property type="component" value="Unassembled WGS sequence"/>
</dbReference>
<dbReference type="PANTHER" id="PTHR34351:SF2">
    <property type="entry name" value="DUF58 DOMAIN-CONTAINING PROTEIN"/>
    <property type="match status" value="1"/>
</dbReference>
<gene>
    <name evidence="3" type="ORF">A6K76_13285</name>
</gene>
<dbReference type="PANTHER" id="PTHR34351">
    <property type="entry name" value="SLR1927 PROTEIN-RELATED"/>
    <property type="match status" value="1"/>
</dbReference>
<evidence type="ECO:0000256" key="1">
    <source>
        <dbReference type="SAM" id="Phobius"/>
    </source>
</evidence>
<feature type="transmembrane region" description="Helical" evidence="1">
    <location>
        <begin position="12"/>
        <end position="30"/>
    </location>
</feature>
<reference evidence="3 4" key="1">
    <citation type="submission" date="2016-07" db="EMBL/GenBank/DDBJ databases">
        <title>Caryophanon latum genome sequencing.</title>
        <authorList>
            <person name="Verma A."/>
            <person name="Pal Y."/>
            <person name="Krishnamurthi S."/>
        </authorList>
    </citation>
    <scope>NUCLEOTIDE SEQUENCE [LARGE SCALE GENOMIC DNA]</scope>
    <source>
        <strain evidence="3 4">DSM 14151</strain>
    </source>
</reference>
<organism evidence="3 4">
    <name type="scientific">Caryophanon latum</name>
    <dbReference type="NCBI Taxonomy" id="33977"/>
    <lineage>
        <taxon>Bacteria</taxon>
        <taxon>Bacillati</taxon>
        <taxon>Bacillota</taxon>
        <taxon>Bacilli</taxon>
        <taxon>Bacillales</taxon>
        <taxon>Caryophanaceae</taxon>
        <taxon>Caryophanon</taxon>
    </lineage>
</organism>
<accession>A0A1C0YP34</accession>
<feature type="domain" description="DUF58" evidence="2">
    <location>
        <begin position="202"/>
        <end position="343"/>
    </location>
</feature>
<evidence type="ECO:0000313" key="4">
    <source>
        <dbReference type="Proteomes" id="UP000093482"/>
    </source>
</evidence>
<evidence type="ECO:0000313" key="3">
    <source>
        <dbReference type="EMBL" id="OCS88921.1"/>
    </source>
</evidence>
<dbReference type="OrthoDB" id="140416at2"/>
<name>A0A1C0YP34_9BACL</name>
<dbReference type="EMBL" id="MATO01000049">
    <property type="protein sequence ID" value="OCS88921.1"/>
    <property type="molecule type" value="Genomic_DNA"/>
</dbReference>
<dbReference type="AlphaFoldDB" id="A0A1C0YP34"/>
<dbReference type="RefSeq" id="WP_066465482.1">
    <property type="nucleotide sequence ID" value="NZ_MATO01000049.1"/>
</dbReference>
<feature type="transmembrane region" description="Helical" evidence="1">
    <location>
        <begin position="37"/>
        <end position="56"/>
    </location>
</feature>
<sequence>MNSVWQTVKHVKQFVIVLLFYAVAFCFAMFQGGFTSWFIFFTITPFVLYAVVFQFAPLSFHSVTRDITPATLTAGDAVKVTLTVERSNRFPLCFITLQDDMTNTYTVKRRQLQFAGFRKTFTWELTHRELSRGEYTFQTLHIKCYDFFKWGARSFNVEAPQSFYVQPRVQSVRHAAVETQLEHGATNSRYAAVKDTSLVTGVRNYQPGDRMSWIHWKSFAKTEQLRTKDFEDTQSQRIMLMLDLKEGREFEAAVSLAASLLKTFTKQQSQTVFMTLGKECQVFPSLQNAAQMNEVMQHLAVVQPTSDGQQQLLPSIAQQDGACLYVSATFTEEQLYALQQLRKPVICIIVSEMQKPRVQIQNVHIMYVPPTGFNDVLKEVAKR</sequence>
<comment type="caution">
    <text evidence="3">The sequence shown here is derived from an EMBL/GenBank/DDBJ whole genome shotgun (WGS) entry which is preliminary data.</text>
</comment>
<keyword evidence="4" id="KW-1185">Reference proteome</keyword>
<dbReference type="InterPro" id="IPR002881">
    <property type="entry name" value="DUF58"/>
</dbReference>
<dbReference type="Pfam" id="PF01882">
    <property type="entry name" value="DUF58"/>
    <property type="match status" value="1"/>
</dbReference>
<evidence type="ECO:0000259" key="2">
    <source>
        <dbReference type="Pfam" id="PF01882"/>
    </source>
</evidence>